<dbReference type="SUPFAM" id="SSF52540">
    <property type="entry name" value="P-loop containing nucleoside triphosphate hydrolases"/>
    <property type="match status" value="1"/>
</dbReference>
<evidence type="ECO:0000256" key="1">
    <source>
        <dbReference type="ARBA" id="ARBA00022741"/>
    </source>
</evidence>
<dbReference type="Gene3D" id="1.20.120.1080">
    <property type="match status" value="1"/>
</dbReference>
<dbReference type="InterPro" id="IPR056329">
    <property type="entry name" value="CON_HrpB"/>
</dbReference>
<keyword evidence="4" id="KW-0067">ATP-binding</keyword>
<keyword evidence="1" id="KW-0547">Nucleotide-binding</keyword>
<evidence type="ECO:0000256" key="4">
    <source>
        <dbReference type="ARBA" id="ARBA00022840"/>
    </source>
</evidence>
<dbReference type="Proteomes" id="UP000335415">
    <property type="component" value="Unassembled WGS sequence"/>
</dbReference>
<dbReference type="SMART" id="SM00487">
    <property type="entry name" value="DEXDc"/>
    <property type="match status" value="1"/>
</dbReference>
<dbReference type="Pfam" id="PF24473">
    <property type="entry name" value="CON_HrpB"/>
    <property type="match status" value="1"/>
</dbReference>
<gene>
    <name evidence="8" type="primary">hrpB</name>
    <name evidence="8" type="ORF">FJU30_24215</name>
</gene>
<dbReference type="Pfam" id="PF00271">
    <property type="entry name" value="Helicase_C"/>
    <property type="match status" value="1"/>
</dbReference>
<dbReference type="FunFam" id="3.40.50.300:FF:002125">
    <property type="entry name" value="ATP-dependent helicase HrpB"/>
    <property type="match status" value="1"/>
</dbReference>
<proteinExistence type="predicted"/>
<dbReference type="GO" id="GO:0016787">
    <property type="term" value="F:hydrolase activity"/>
    <property type="evidence" value="ECO:0007669"/>
    <property type="project" value="UniProtKB-KW"/>
</dbReference>
<evidence type="ECO:0000259" key="6">
    <source>
        <dbReference type="PROSITE" id="PS51192"/>
    </source>
</evidence>
<evidence type="ECO:0000259" key="7">
    <source>
        <dbReference type="PROSITE" id="PS51194"/>
    </source>
</evidence>
<dbReference type="InterPro" id="IPR027417">
    <property type="entry name" value="P-loop_NTPase"/>
</dbReference>
<dbReference type="InterPro" id="IPR014001">
    <property type="entry name" value="Helicase_ATP-bd"/>
</dbReference>
<evidence type="ECO:0000256" key="2">
    <source>
        <dbReference type="ARBA" id="ARBA00022801"/>
    </source>
</evidence>
<organism evidence="8 9">
    <name type="scientific">Affinibrenneria salicis</name>
    <dbReference type="NCBI Taxonomy" id="2590031"/>
    <lineage>
        <taxon>Bacteria</taxon>
        <taxon>Pseudomonadati</taxon>
        <taxon>Pseudomonadota</taxon>
        <taxon>Gammaproteobacteria</taxon>
        <taxon>Enterobacterales</taxon>
        <taxon>Pectobacteriaceae</taxon>
        <taxon>Affinibrenneria</taxon>
    </lineage>
</organism>
<evidence type="ECO:0000313" key="8">
    <source>
        <dbReference type="EMBL" id="KAA8995494.1"/>
    </source>
</evidence>
<feature type="region of interest" description="Disordered" evidence="5">
    <location>
        <begin position="791"/>
        <end position="815"/>
    </location>
</feature>
<dbReference type="PROSITE" id="PS51192">
    <property type="entry name" value="HELICASE_ATP_BIND_1"/>
    <property type="match status" value="1"/>
</dbReference>
<sequence>MILPPIDAVVDEVITALNRAPQVLLHAPTGAGKSTWLPLQLLRRGGLNGRIIMLEPRRLAAKNVAWRLAQWLGEEPGQTVGYRMRAEQRSGPATRLEVVTEGILTRMLQQDAALEGVALVVLDEFHERSLQADLALALLLDVQQGLRDDLKLLIMSATLDNDRLAALLPQARQVVSAGRAFPVVRDYQPLSGHERLEEGVARQVRRLLAEQAGSLLLFLPGVAEIKRTAALLAGTVSGDVDLCPLYGALTLAEQQRAIQPAPAGRRKVVLATNIAETSLTIEGIRLVVDSGLERVARFDIKSGLTRLETQRISQAAMTQRAGRAGRLSEGLCWHLCSREQAERAAAQSEPEIVNSELSALWLELLQWGCADVTQLCWLDRPPEGALAAARRLLHQLGITDRQHRLTDMGRAAARLGCEPRLAVMLCQAAGQRDADALATAGRLAAMLEEPPRQGSLNLRDWLDRPLPHWQKRAQQLTRRLGGNGGRVDDALAPRLLALAFPDRIARRRDRDGCYQLANGLGAAMPPDEALAATEWLLAPSLLHSGGRADARILLALPLDIDDLIRHLPQLATQQDSVLWDDDTGTLRASRRRQIGCLTLRAQPLNRPSDDELQQAMLNWIREQGLTVLNWDGAAQQLRNRLYCARRWLPEVDWPAVDDEALLACAEQWLLPSLAGVRSRRALQQINLQEALLRLLDWPLRQRLDSALPSHYTVPGGSRLAIRYDGERPPVLAVRMQEMFGERQSPQLAEGRVALVLELLSPAQRPLQITADLAGFWQGAYRDVQKEMKGRYPKHVWPDDPAQAAPTRRTRKYQNR</sequence>
<dbReference type="OrthoDB" id="9805617at2"/>
<dbReference type="GO" id="GO:0003724">
    <property type="term" value="F:RNA helicase activity"/>
    <property type="evidence" value="ECO:0007669"/>
    <property type="project" value="UniProtKB-EC"/>
</dbReference>
<dbReference type="InterPro" id="IPR001650">
    <property type="entry name" value="Helicase_C-like"/>
</dbReference>
<dbReference type="GO" id="GO:0003676">
    <property type="term" value="F:nucleic acid binding"/>
    <property type="evidence" value="ECO:0007669"/>
    <property type="project" value="InterPro"/>
</dbReference>
<evidence type="ECO:0000256" key="5">
    <source>
        <dbReference type="SAM" id="MobiDB-lite"/>
    </source>
</evidence>
<name>A0A5J5FRP1_9GAMM</name>
<dbReference type="SMART" id="SM00490">
    <property type="entry name" value="HELICc"/>
    <property type="match status" value="1"/>
</dbReference>
<dbReference type="InterPro" id="IPR013689">
    <property type="entry name" value="RNA_helicase_ATP-dep_HrpB_C"/>
</dbReference>
<dbReference type="Pfam" id="PF00270">
    <property type="entry name" value="DEAD"/>
    <property type="match status" value="1"/>
</dbReference>
<protein>
    <submittedName>
        <fullName evidence="8">ATP-dependent helicase HrpB</fullName>
        <ecNumber evidence="8">3.6.4.13</ecNumber>
    </submittedName>
</protein>
<dbReference type="Pfam" id="PF08482">
    <property type="entry name" value="HrpB_C"/>
    <property type="match status" value="1"/>
</dbReference>
<dbReference type="EC" id="3.6.4.13" evidence="8"/>
<dbReference type="EMBL" id="VYKJ01000019">
    <property type="protein sequence ID" value="KAA8995494.1"/>
    <property type="molecule type" value="Genomic_DNA"/>
</dbReference>
<keyword evidence="9" id="KW-1185">Reference proteome</keyword>
<dbReference type="InterPro" id="IPR007502">
    <property type="entry name" value="Helicase-assoc_dom"/>
</dbReference>
<dbReference type="PANTHER" id="PTHR43519">
    <property type="entry name" value="ATP-DEPENDENT RNA HELICASE HRPB"/>
    <property type="match status" value="1"/>
</dbReference>
<keyword evidence="2 8" id="KW-0378">Hydrolase</keyword>
<accession>A0A5J5FRP1</accession>
<dbReference type="CDD" id="cd18791">
    <property type="entry name" value="SF2_C_RHA"/>
    <property type="match status" value="1"/>
</dbReference>
<dbReference type="PROSITE" id="PS51194">
    <property type="entry name" value="HELICASE_CTER"/>
    <property type="match status" value="1"/>
</dbReference>
<dbReference type="CDD" id="cd17990">
    <property type="entry name" value="DEXHc_HrpB"/>
    <property type="match status" value="1"/>
</dbReference>
<dbReference type="NCBIfam" id="NF008662">
    <property type="entry name" value="PRK11664.1"/>
    <property type="match status" value="1"/>
</dbReference>
<evidence type="ECO:0000313" key="9">
    <source>
        <dbReference type="Proteomes" id="UP000335415"/>
    </source>
</evidence>
<feature type="domain" description="Helicase C-terminal" evidence="7">
    <location>
        <begin position="203"/>
        <end position="368"/>
    </location>
</feature>
<keyword evidence="3 8" id="KW-0347">Helicase</keyword>
<dbReference type="Gene3D" id="3.40.50.300">
    <property type="entry name" value="P-loop containing nucleotide triphosphate hydrolases"/>
    <property type="match status" value="2"/>
</dbReference>
<dbReference type="PIRSF" id="PIRSF005496">
    <property type="entry name" value="ATP_hel_hrpB"/>
    <property type="match status" value="1"/>
</dbReference>
<dbReference type="AlphaFoldDB" id="A0A5J5FRP1"/>
<reference evidence="8 9" key="1">
    <citation type="submission" date="2019-09" db="EMBL/GenBank/DDBJ databases">
        <authorList>
            <person name="Li Y."/>
        </authorList>
    </citation>
    <scope>NUCLEOTIDE SEQUENCE [LARGE SCALE GENOMIC DNA]</scope>
    <source>
        <strain evidence="8 9">L3-3HA</strain>
    </source>
</reference>
<dbReference type="RefSeq" id="WP_150437529.1">
    <property type="nucleotide sequence ID" value="NZ_VYKJ01000019.1"/>
</dbReference>
<dbReference type="InterPro" id="IPR011545">
    <property type="entry name" value="DEAD/DEAH_box_helicase_dom"/>
</dbReference>
<dbReference type="NCBIfam" id="TIGR01970">
    <property type="entry name" value="DEAH_box_HrpB"/>
    <property type="match status" value="1"/>
</dbReference>
<dbReference type="InterPro" id="IPR049614">
    <property type="entry name" value="HrpB_DEXH"/>
</dbReference>
<dbReference type="GO" id="GO:0005524">
    <property type="term" value="F:ATP binding"/>
    <property type="evidence" value="ECO:0007669"/>
    <property type="project" value="UniProtKB-KW"/>
</dbReference>
<dbReference type="PANTHER" id="PTHR43519:SF1">
    <property type="entry name" value="ATP-DEPENDENT RNA HELICASE HRPB"/>
    <property type="match status" value="1"/>
</dbReference>
<comment type="caution">
    <text evidence="8">The sequence shown here is derived from an EMBL/GenBank/DDBJ whole genome shotgun (WGS) entry which is preliminary data.</text>
</comment>
<dbReference type="InterPro" id="IPR010225">
    <property type="entry name" value="HrpB"/>
</dbReference>
<dbReference type="SMART" id="SM00847">
    <property type="entry name" value="HA2"/>
    <property type="match status" value="1"/>
</dbReference>
<feature type="domain" description="Helicase ATP-binding" evidence="6">
    <location>
        <begin position="14"/>
        <end position="177"/>
    </location>
</feature>
<evidence type="ECO:0000256" key="3">
    <source>
        <dbReference type="ARBA" id="ARBA00022806"/>
    </source>
</evidence>